<dbReference type="GO" id="GO:0016740">
    <property type="term" value="F:transferase activity"/>
    <property type="evidence" value="ECO:0007669"/>
    <property type="project" value="UniProtKB-KW"/>
</dbReference>
<sequence length="352" mass="40140">MLPLMQNGVKLFIRNVRTELRLLQAGQAWLPLTVNEQEYDNSYVCSPYGTYVKYAEEELYLLENPLLRFLCGSLLKAIAPLLRWAQIDRNVHVNNWLLSTNLYTEISSYELEGATQTLTASYPKHAIIYRSLNRRTNEKLLAQLLQQGYVLVPSRQVYFFNGADPLYLKKKNTKWDRKLLAQSGYRIVPHAELGEPDYERIAELYDLLYVGKYSALNPQFTAEYIRHCHQKGLLEMTGLRDEKGVLQGVMGCFIHGEVISVPLVGYNTALPQHNGLYRILMHLAMQAAADRGQLLHLSSGAANFKRIRGAEAEMEYSAVYIRHLSAGRRAVWSGLSKLLLAAGVPLMRKYKL</sequence>
<evidence type="ECO:0000259" key="1">
    <source>
        <dbReference type="Pfam" id="PF13480"/>
    </source>
</evidence>
<protein>
    <submittedName>
        <fullName evidence="2">GNAT family N-acetyltransferase</fullName>
    </submittedName>
</protein>
<keyword evidence="2" id="KW-0808">Transferase</keyword>
<feature type="domain" description="BioF2-like acetyltransferase" evidence="1">
    <location>
        <begin position="177"/>
        <end position="306"/>
    </location>
</feature>
<reference evidence="2" key="1">
    <citation type="submission" date="2016-08" db="EMBL/GenBank/DDBJ databases">
        <title>Complete Genome Seqeunce of Paenibacillus sp. BIHB 4019 from tea rhizoplane.</title>
        <authorList>
            <person name="Thakur R."/>
            <person name="Swarnkar M.K."/>
            <person name="Gulati A."/>
        </authorList>
    </citation>
    <scope>NUCLEOTIDE SEQUENCE [LARGE SCALE GENOMIC DNA]</scope>
    <source>
        <strain evidence="2">BIHB4019</strain>
    </source>
</reference>
<dbReference type="EMBL" id="CP016808">
    <property type="protein sequence ID" value="ANY71082.1"/>
    <property type="molecule type" value="Genomic_DNA"/>
</dbReference>
<dbReference type="Pfam" id="PF13480">
    <property type="entry name" value="Acetyltransf_6"/>
    <property type="match status" value="1"/>
</dbReference>
<dbReference type="AlphaFoldDB" id="A0A1B2DTP5"/>
<dbReference type="SUPFAM" id="SSF55729">
    <property type="entry name" value="Acyl-CoA N-acyltransferases (Nat)"/>
    <property type="match status" value="1"/>
</dbReference>
<gene>
    <name evidence="2" type="ORF">BBD42_30030</name>
</gene>
<evidence type="ECO:0000313" key="2">
    <source>
        <dbReference type="EMBL" id="ANY71082.1"/>
    </source>
</evidence>
<organism evidence="2">
    <name type="scientific">Paenibacillus sp. BIHB 4019</name>
    <dbReference type="NCBI Taxonomy" id="1870819"/>
    <lineage>
        <taxon>Bacteria</taxon>
        <taxon>Bacillati</taxon>
        <taxon>Bacillota</taxon>
        <taxon>Bacilli</taxon>
        <taxon>Bacillales</taxon>
        <taxon>Paenibacillaceae</taxon>
        <taxon>Paenibacillus</taxon>
    </lineage>
</organism>
<name>A0A1B2DTP5_9BACL</name>
<proteinExistence type="predicted"/>
<dbReference type="InterPro" id="IPR038740">
    <property type="entry name" value="BioF2-like_GNAT_dom"/>
</dbReference>
<accession>A0A1B2DTP5</accession>
<dbReference type="InterPro" id="IPR016181">
    <property type="entry name" value="Acyl_CoA_acyltransferase"/>
</dbReference>